<accession>A0A1N6W4G6</accession>
<gene>
    <name evidence="2" type="ORF">SAMN05421858_0597</name>
</gene>
<reference evidence="3" key="1">
    <citation type="submission" date="2017-01" db="EMBL/GenBank/DDBJ databases">
        <authorList>
            <person name="Varghese N."/>
            <person name="Submissions S."/>
        </authorList>
    </citation>
    <scope>NUCLEOTIDE SEQUENCE [LARGE SCALE GENOMIC DNA]</scope>
    <source>
        <strain evidence="3">CGMCC 1.7737</strain>
    </source>
</reference>
<evidence type="ECO:0000313" key="2">
    <source>
        <dbReference type="EMBL" id="SIQ84930.1"/>
    </source>
</evidence>
<keyword evidence="3" id="KW-1185">Reference proteome</keyword>
<dbReference type="InterPro" id="IPR006311">
    <property type="entry name" value="TAT_signal"/>
</dbReference>
<dbReference type="PROSITE" id="PS51318">
    <property type="entry name" value="TAT"/>
    <property type="match status" value="1"/>
</dbReference>
<evidence type="ECO:0000313" key="3">
    <source>
        <dbReference type="Proteomes" id="UP000186914"/>
    </source>
</evidence>
<dbReference type="InterPro" id="IPR025510">
    <property type="entry name" value="DUF4397"/>
</dbReference>
<dbReference type="Pfam" id="PF14344">
    <property type="entry name" value="DUF4397"/>
    <property type="match status" value="1"/>
</dbReference>
<dbReference type="Proteomes" id="UP000186914">
    <property type="component" value="Unassembled WGS sequence"/>
</dbReference>
<dbReference type="EMBL" id="FTNO01000001">
    <property type="protein sequence ID" value="SIQ84930.1"/>
    <property type="molecule type" value="Genomic_DNA"/>
</dbReference>
<organism evidence="2 3">
    <name type="scientific">Haladaptatus litoreus</name>
    <dbReference type="NCBI Taxonomy" id="553468"/>
    <lineage>
        <taxon>Archaea</taxon>
        <taxon>Methanobacteriati</taxon>
        <taxon>Methanobacteriota</taxon>
        <taxon>Stenosarchaea group</taxon>
        <taxon>Halobacteria</taxon>
        <taxon>Halobacteriales</taxon>
        <taxon>Haladaptataceae</taxon>
        <taxon>Haladaptatus</taxon>
    </lineage>
</organism>
<dbReference type="AlphaFoldDB" id="A0A1N6W4G6"/>
<name>A0A1N6W4G6_9EURY</name>
<sequence>MKMRQTRRQVLRLVGASGVAVLGGVSSAQDTTTTEGGGGDREAARVRIVHAIPGAPNVDVFVDGDRVLQDVAYTDVSDYLELQPGEYTFAVAPTGEGQGNAIIEQQATLEAGTAYTVAAGGTPDDAQAFLFQDQNEPPTGDQVRLRAVHLSPDAPAVDIAADGDVLVEGLEFGNASDYVEVPAGPYTIEVRPAGENDAVATFDVMLEGGMAVSAFAIGLLETDDQNLSFDLLTTVDAGGEETTTTETTTETTS</sequence>
<evidence type="ECO:0000259" key="1">
    <source>
        <dbReference type="Pfam" id="PF14344"/>
    </source>
</evidence>
<proteinExistence type="predicted"/>
<protein>
    <recommendedName>
        <fullName evidence="1">DUF4397 domain-containing protein</fullName>
    </recommendedName>
</protein>
<feature type="domain" description="DUF4397" evidence="1">
    <location>
        <begin position="44"/>
        <end position="160"/>
    </location>
</feature>